<gene>
    <name evidence="2" type="ORF">A3J50_04105</name>
</gene>
<dbReference type="SUPFAM" id="SSF53335">
    <property type="entry name" value="S-adenosyl-L-methionine-dependent methyltransferases"/>
    <property type="match status" value="1"/>
</dbReference>
<sequence>MRPQPVTQFDIPSHYDLMVELDSDVHEDLELSRSEVELALRLLGRVPESVFLPCFGTGRHIPPLLEAGVKRIVGVDVSNASVAKAVERLRGDARVELIVADLTKWNPKEQFEAVLLLGNSFGDVLDWSQLRRFVSALSRSLKADGLLIMDYIGQGYSHLYQGSDPLVWFSSYLGKPVKDSRKVCFCPDCQVLTIHIQVRDRDSGEHILYDTYKKVVLASGQVERLFGEYLIGMTRPDMACEINPYYSGLEANLGMLACSTWWVGKKLGPVGTIPPIPPMF</sequence>
<reference evidence="2 3" key="1">
    <citation type="journal article" date="2016" name="Nat. Commun.">
        <title>Thousands of microbial genomes shed light on interconnected biogeochemical processes in an aquifer system.</title>
        <authorList>
            <person name="Anantharaman K."/>
            <person name="Brown C.T."/>
            <person name="Hug L.A."/>
            <person name="Sharon I."/>
            <person name="Castelle C.J."/>
            <person name="Probst A.J."/>
            <person name="Thomas B.C."/>
            <person name="Singh A."/>
            <person name="Wilkins M.J."/>
            <person name="Karaoz U."/>
            <person name="Brodie E.L."/>
            <person name="Williams K.H."/>
            <person name="Hubbard S.S."/>
            <person name="Banfield J.F."/>
        </authorList>
    </citation>
    <scope>NUCLEOTIDE SEQUENCE [LARGE SCALE GENOMIC DNA]</scope>
</reference>
<comment type="caution">
    <text evidence="2">The sequence shown here is derived from an EMBL/GenBank/DDBJ whole genome shotgun (WGS) entry which is preliminary data.</text>
</comment>
<dbReference type="Pfam" id="PF13649">
    <property type="entry name" value="Methyltransf_25"/>
    <property type="match status" value="1"/>
</dbReference>
<organism evidence="2 3">
    <name type="scientific">Candidatus Woykebacteria bacterium RIFCSPHIGHO2_02_FULL_43_16b</name>
    <dbReference type="NCBI Taxonomy" id="1802601"/>
    <lineage>
        <taxon>Bacteria</taxon>
        <taxon>Candidatus Woykeibacteriota</taxon>
    </lineage>
</organism>
<protein>
    <recommendedName>
        <fullName evidence="1">Methyltransferase domain-containing protein</fullName>
    </recommendedName>
</protein>
<dbReference type="Gene3D" id="3.40.50.150">
    <property type="entry name" value="Vaccinia Virus protein VP39"/>
    <property type="match status" value="1"/>
</dbReference>
<accession>A0A1G1WMI4</accession>
<dbReference type="InterPro" id="IPR029063">
    <property type="entry name" value="SAM-dependent_MTases_sf"/>
</dbReference>
<dbReference type="AlphaFoldDB" id="A0A1G1WMI4"/>
<dbReference type="InterPro" id="IPR041698">
    <property type="entry name" value="Methyltransf_25"/>
</dbReference>
<evidence type="ECO:0000259" key="1">
    <source>
        <dbReference type="Pfam" id="PF13649"/>
    </source>
</evidence>
<evidence type="ECO:0000313" key="3">
    <source>
        <dbReference type="Proteomes" id="UP000177821"/>
    </source>
</evidence>
<dbReference type="EMBL" id="MHCX01000048">
    <property type="protein sequence ID" value="OGY28580.1"/>
    <property type="molecule type" value="Genomic_DNA"/>
</dbReference>
<name>A0A1G1WMI4_9BACT</name>
<evidence type="ECO:0000313" key="2">
    <source>
        <dbReference type="EMBL" id="OGY28580.1"/>
    </source>
</evidence>
<proteinExistence type="predicted"/>
<feature type="domain" description="Methyltransferase" evidence="1">
    <location>
        <begin position="55"/>
        <end position="145"/>
    </location>
</feature>
<dbReference type="CDD" id="cd02440">
    <property type="entry name" value="AdoMet_MTases"/>
    <property type="match status" value="1"/>
</dbReference>
<dbReference type="Proteomes" id="UP000177821">
    <property type="component" value="Unassembled WGS sequence"/>
</dbReference>